<protein>
    <submittedName>
        <fullName evidence="2">Uncharacterized protein</fullName>
    </submittedName>
</protein>
<keyword evidence="3" id="KW-1185">Reference proteome</keyword>
<dbReference type="Proteomes" id="UP000813824">
    <property type="component" value="Unassembled WGS sequence"/>
</dbReference>
<dbReference type="OrthoDB" id="3258555at2759"/>
<sequence length="532" mass="60977">MTSTLSNPFKRSWGDLDHIALEQVIQQTLYPHVGFLDSSLTQGPDSPWCKSMRWKTGLTTISHHWRIVALPHLYRHVILRRIDQVFAFAELLRADTNNAAGYGPGALVRSITFKCFVYPADDVREEFITAVVEILKRCENIKELGFGPTFAVSTDVQGLDAIETPWDNNLHHQMRGMLERIEVFKIGDDFNCMRENIPPSLLSYLSEMSLKILDIPLSAAMYYSVERRKTWWKHGSKVKLRLLEEITIWERDLVSGFKDVSNWELPCLRRVNVIAKGRCLDGSDFGVGRGHRRLWRFLQAHAPTIRELNLIVTHPLPSDDLITHQMTNLTYICLHMQSQWTYDLFEQLCVDQRPELHVDLWVEFRRAPPAPLNDHSKSPIDYLVRCHDNTPHLRSNVRILDCGIAHFPDLHRHFPPSNQGGRQLGDPPIVHDLFGIPILETSFAVLYFDHETNEVDGQILVGGNLFLEELGRQFPALLTLTRWQSESPDFDSREWSDQYVWNCPADTSDESGDECGGDDAQKGQCGEEQSGI</sequence>
<evidence type="ECO:0000313" key="3">
    <source>
        <dbReference type="Proteomes" id="UP000813824"/>
    </source>
</evidence>
<organism evidence="2 3">
    <name type="scientific">Cristinia sonorae</name>
    <dbReference type="NCBI Taxonomy" id="1940300"/>
    <lineage>
        <taxon>Eukaryota</taxon>
        <taxon>Fungi</taxon>
        <taxon>Dikarya</taxon>
        <taxon>Basidiomycota</taxon>
        <taxon>Agaricomycotina</taxon>
        <taxon>Agaricomycetes</taxon>
        <taxon>Agaricomycetidae</taxon>
        <taxon>Agaricales</taxon>
        <taxon>Pleurotineae</taxon>
        <taxon>Stephanosporaceae</taxon>
        <taxon>Cristinia</taxon>
    </lineage>
</organism>
<dbReference type="EMBL" id="JAEVFJ010000005">
    <property type="protein sequence ID" value="KAH8104783.1"/>
    <property type="molecule type" value="Genomic_DNA"/>
</dbReference>
<name>A0A8K0UUC6_9AGAR</name>
<proteinExistence type="predicted"/>
<feature type="compositionally biased region" description="Acidic residues" evidence="1">
    <location>
        <begin position="507"/>
        <end position="517"/>
    </location>
</feature>
<evidence type="ECO:0000256" key="1">
    <source>
        <dbReference type="SAM" id="MobiDB-lite"/>
    </source>
</evidence>
<dbReference type="AlphaFoldDB" id="A0A8K0UUC6"/>
<reference evidence="2" key="1">
    <citation type="journal article" date="2021" name="New Phytol.">
        <title>Evolutionary innovations through gain and loss of genes in the ectomycorrhizal Boletales.</title>
        <authorList>
            <person name="Wu G."/>
            <person name="Miyauchi S."/>
            <person name="Morin E."/>
            <person name="Kuo A."/>
            <person name="Drula E."/>
            <person name="Varga T."/>
            <person name="Kohler A."/>
            <person name="Feng B."/>
            <person name="Cao Y."/>
            <person name="Lipzen A."/>
            <person name="Daum C."/>
            <person name="Hundley H."/>
            <person name="Pangilinan J."/>
            <person name="Johnson J."/>
            <person name="Barry K."/>
            <person name="LaButti K."/>
            <person name="Ng V."/>
            <person name="Ahrendt S."/>
            <person name="Min B."/>
            <person name="Choi I.G."/>
            <person name="Park H."/>
            <person name="Plett J.M."/>
            <person name="Magnuson J."/>
            <person name="Spatafora J.W."/>
            <person name="Nagy L.G."/>
            <person name="Henrissat B."/>
            <person name="Grigoriev I.V."/>
            <person name="Yang Z.L."/>
            <person name="Xu J."/>
            <person name="Martin F.M."/>
        </authorList>
    </citation>
    <scope>NUCLEOTIDE SEQUENCE</scope>
    <source>
        <strain evidence="2">KKN 215</strain>
    </source>
</reference>
<accession>A0A8K0UUC6</accession>
<comment type="caution">
    <text evidence="2">The sequence shown here is derived from an EMBL/GenBank/DDBJ whole genome shotgun (WGS) entry which is preliminary data.</text>
</comment>
<gene>
    <name evidence="2" type="ORF">BXZ70DRAFT_1062301</name>
</gene>
<evidence type="ECO:0000313" key="2">
    <source>
        <dbReference type="EMBL" id="KAH8104783.1"/>
    </source>
</evidence>
<feature type="region of interest" description="Disordered" evidence="1">
    <location>
        <begin position="504"/>
        <end position="532"/>
    </location>
</feature>